<dbReference type="WBParaSite" id="HDID_0000618701-mRNA-1">
    <property type="protein sequence ID" value="HDID_0000618701-mRNA-1"/>
    <property type="gene ID" value="HDID_0000618701"/>
</dbReference>
<name>A0A0R3SMM2_HYMDI</name>
<evidence type="ECO:0000313" key="2">
    <source>
        <dbReference type="Proteomes" id="UP000274504"/>
    </source>
</evidence>
<proteinExistence type="predicted"/>
<organism evidence="3">
    <name type="scientific">Hymenolepis diminuta</name>
    <name type="common">Rat tapeworm</name>
    <dbReference type="NCBI Taxonomy" id="6216"/>
    <lineage>
        <taxon>Eukaryota</taxon>
        <taxon>Metazoa</taxon>
        <taxon>Spiralia</taxon>
        <taxon>Lophotrochozoa</taxon>
        <taxon>Platyhelminthes</taxon>
        <taxon>Cestoda</taxon>
        <taxon>Eucestoda</taxon>
        <taxon>Cyclophyllidea</taxon>
        <taxon>Hymenolepididae</taxon>
        <taxon>Hymenolepis</taxon>
    </lineage>
</organism>
<evidence type="ECO:0000313" key="3">
    <source>
        <dbReference type="WBParaSite" id="HDID_0000618701-mRNA-1"/>
    </source>
</evidence>
<protein>
    <submittedName>
        <fullName evidence="3">Urb2 domain-containing protein</fullName>
    </submittedName>
</protein>
<dbReference type="EMBL" id="UYSG01004438">
    <property type="protein sequence ID" value="VDL58503.1"/>
    <property type="molecule type" value="Genomic_DNA"/>
</dbReference>
<dbReference type="AlphaFoldDB" id="A0A0R3SMM2"/>
<evidence type="ECO:0000313" key="1">
    <source>
        <dbReference type="EMBL" id="VDL58503.1"/>
    </source>
</evidence>
<dbReference type="OrthoDB" id="6276506at2759"/>
<sequence>MRLKIPAPVQTWFNTLSTSTKRRPLAEEELDTSSTTNAASPSAATPLVIEALQNLCYEIFALPVCTAHAVTVAQTICGHIYGLAQSTDPSLQLLVLDLLPTLVHVYLVLSTMMLKGRRWIQITKLQKALREFQYGLIEEIDPKVFAAR</sequence>
<reference evidence="1 2" key="2">
    <citation type="submission" date="2018-11" db="EMBL/GenBank/DDBJ databases">
        <authorList>
            <consortium name="Pathogen Informatics"/>
        </authorList>
    </citation>
    <scope>NUCLEOTIDE SEQUENCE [LARGE SCALE GENOMIC DNA]</scope>
</reference>
<dbReference type="Proteomes" id="UP000274504">
    <property type="component" value="Unassembled WGS sequence"/>
</dbReference>
<accession>A0A0R3SMM2</accession>
<reference evidence="3" key="1">
    <citation type="submission" date="2017-02" db="UniProtKB">
        <authorList>
            <consortium name="WormBaseParasite"/>
        </authorList>
    </citation>
    <scope>IDENTIFICATION</scope>
</reference>
<gene>
    <name evidence="1" type="ORF">HDID_LOCUS6185</name>
</gene>